<evidence type="ECO:0000313" key="1">
    <source>
        <dbReference type="Proteomes" id="UP000694941"/>
    </source>
</evidence>
<dbReference type="RefSeq" id="XP_022237203.1">
    <property type="nucleotide sequence ID" value="XM_022381495.1"/>
</dbReference>
<name>A0ABM1S0P8_LIMPO</name>
<accession>A0ABM1S0P8</accession>
<proteinExistence type="predicted"/>
<gene>
    <name evidence="2" type="primary">LOC111084915</name>
</gene>
<sequence length="132" mass="15131">MNSCNMSKESKTLTVMKAIVRQRRITREVNSDPVFNLQDNDNVPNPNETIPDVIQTHVSNLLLVRKRSQSITLSMDERVREAGSILKRISREFEESYQVECVEVRENTPIIQPSAEEQGCRELVTSDTHFPS</sequence>
<reference evidence="2" key="1">
    <citation type="submission" date="2025-08" db="UniProtKB">
        <authorList>
            <consortium name="RefSeq"/>
        </authorList>
    </citation>
    <scope>IDENTIFICATION</scope>
    <source>
        <tissue evidence="2">Muscle</tissue>
    </source>
</reference>
<protein>
    <submittedName>
        <fullName evidence="2">Uncharacterized protein LOC111084915</fullName>
    </submittedName>
</protein>
<dbReference type="GeneID" id="111084915"/>
<dbReference type="Proteomes" id="UP000694941">
    <property type="component" value="Unplaced"/>
</dbReference>
<evidence type="ECO:0000313" key="2">
    <source>
        <dbReference type="RefSeq" id="XP_022237203.1"/>
    </source>
</evidence>
<organism evidence="1 2">
    <name type="scientific">Limulus polyphemus</name>
    <name type="common">Atlantic horseshoe crab</name>
    <dbReference type="NCBI Taxonomy" id="6850"/>
    <lineage>
        <taxon>Eukaryota</taxon>
        <taxon>Metazoa</taxon>
        <taxon>Ecdysozoa</taxon>
        <taxon>Arthropoda</taxon>
        <taxon>Chelicerata</taxon>
        <taxon>Merostomata</taxon>
        <taxon>Xiphosura</taxon>
        <taxon>Limulidae</taxon>
        <taxon>Limulus</taxon>
    </lineage>
</organism>
<keyword evidence="1" id="KW-1185">Reference proteome</keyword>